<evidence type="ECO:0000313" key="3">
    <source>
        <dbReference type="EMBL" id="KAL3418831.1"/>
    </source>
</evidence>
<keyword evidence="2" id="KW-0812">Transmembrane</keyword>
<sequence length="77" mass="8811">MSATPKFFSQPFRYMRWAAIEKPAIFYSVIIGSMGPVSLIVVPPIRYRLGDGPRPKIPMTYPIPTGPRRTDLNEWDD</sequence>
<feature type="compositionally biased region" description="Basic and acidic residues" evidence="1">
    <location>
        <begin position="68"/>
        <end position="77"/>
    </location>
</feature>
<dbReference type="Proteomes" id="UP001629113">
    <property type="component" value="Unassembled WGS sequence"/>
</dbReference>
<feature type="region of interest" description="Disordered" evidence="1">
    <location>
        <begin position="58"/>
        <end position="77"/>
    </location>
</feature>
<comment type="caution">
    <text evidence="3">The sequence shown here is derived from an EMBL/GenBank/DDBJ whole genome shotgun (WGS) entry which is preliminary data.</text>
</comment>
<dbReference type="PANTHER" id="PTHR38488:SF1">
    <property type="entry name" value="OXIDOREDUCTASE 9.5 KDA SUBUNIT, PUTATIVE (AFU_ORTHOLOGUE AFUA_5G08980)-RELATED"/>
    <property type="match status" value="1"/>
</dbReference>
<feature type="transmembrane region" description="Helical" evidence="2">
    <location>
        <begin position="24"/>
        <end position="45"/>
    </location>
</feature>
<organism evidence="3 4">
    <name type="scientific">Phlyctema vagabunda</name>
    <dbReference type="NCBI Taxonomy" id="108571"/>
    <lineage>
        <taxon>Eukaryota</taxon>
        <taxon>Fungi</taxon>
        <taxon>Dikarya</taxon>
        <taxon>Ascomycota</taxon>
        <taxon>Pezizomycotina</taxon>
        <taxon>Leotiomycetes</taxon>
        <taxon>Helotiales</taxon>
        <taxon>Dermateaceae</taxon>
        <taxon>Phlyctema</taxon>
    </lineage>
</organism>
<keyword evidence="4" id="KW-1185">Reference proteome</keyword>
<accession>A0ABR4P6A2</accession>
<dbReference type="EMBL" id="JBFCZG010000008">
    <property type="protein sequence ID" value="KAL3418831.1"/>
    <property type="molecule type" value="Genomic_DNA"/>
</dbReference>
<evidence type="ECO:0000256" key="2">
    <source>
        <dbReference type="SAM" id="Phobius"/>
    </source>
</evidence>
<evidence type="ECO:0000256" key="1">
    <source>
        <dbReference type="SAM" id="MobiDB-lite"/>
    </source>
</evidence>
<protein>
    <submittedName>
        <fullName evidence="3">NADH-ubiquinone oxidoreductase 9.5 kDa subunit</fullName>
    </submittedName>
</protein>
<proteinExistence type="predicted"/>
<name>A0ABR4P6A2_9HELO</name>
<gene>
    <name evidence="3" type="ORF">PVAG01_09052</name>
</gene>
<dbReference type="InterPro" id="IPR039961">
    <property type="entry name" value="Nuo9.5"/>
</dbReference>
<dbReference type="CDD" id="cd22903">
    <property type="entry name" value="NI9M"/>
    <property type="match status" value="1"/>
</dbReference>
<reference evidence="3 4" key="1">
    <citation type="submission" date="2024-06" db="EMBL/GenBank/DDBJ databases">
        <title>Complete genome of Phlyctema vagabunda strain 19-DSS-EL-015.</title>
        <authorList>
            <person name="Fiorenzani C."/>
        </authorList>
    </citation>
    <scope>NUCLEOTIDE SEQUENCE [LARGE SCALE GENOMIC DNA]</scope>
    <source>
        <strain evidence="3 4">19-DSS-EL-015</strain>
    </source>
</reference>
<dbReference type="PANTHER" id="PTHR38488">
    <property type="entry name" value="OXIDOREDUCTASE 9.5 KDA SUBUNIT, PUTATIVE (AFU_ORTHOLOGUE AFUA_5G08980)-RELATED"/>
    <property type="match status" value="1"/>
</dbReference>
<evidence type="ECO:0000313" key="4">
    <source>
        <dbReference type="Proteomes" id="UP001629113"/>
    </source>
</evidence>
<keyword evidence="2" id="KW-1133">Transmembrane helix</keyword>
<keyword evidence="2" id="KW-0472">Membrane</keyword>